<keyword evidence="5" id="KW-0235">DNA replication</keyword>
<name>A0A345AYD5_9CAUD</name>
<dbReference type="InterPro" id="IPR019760">
    <property type="entry name" value="DNA-dir_DNA_pol_A_CS"/>
</dbReference>
<feature type="domain" description="DNA-directed DNA polymerase family A palm" evidence="7">
    <location>
        <begin position="192"/>
        <end position="384"/>
    </location>
</feature>
<comment type="catalytic activity">
    <reaction evidence="6">
        <text>DNA(n) + a 2'-deoxyribonucleoside 5'-triphosphate = DNA(n+1) + diphosphate</text>
        <dbReference type="Rhea" id="RHEA:22508"/>
        <dbReference type="Rhea" id="RHEA-COMP:17339"/>
        <dbReference type="Rhea" id="RHEA-COMP:17340"/>
        <dbReference type="ChEBI" id="CHEBI:33019"/>
        <dbReference type="ChEBI" id="CHEBI:61560"/>
        <dbReference type="ChEBI" id="CHEBI:173112"/>
        <dbReference type="EC" id="2.7.7.7"/>
    </reaction>
</comment>
<organism evidence="8">
    <name type="scientific">Synechococcus T7-like phage S-TIP37</name>
    <dbReference type="NCBI Taxonomy" id="1332145"/>
    <lineage>
        <taxon>Viruses</taxon>
        <taxon>Duplodnaviria</taxon>
        <taxon>Heunggongvirae</taxon>
        <taxon>Uroviricota</taxon>
        <taxon>Caudoviricetes</taxon>
        <taxon>Autographivirales</taxon>
        <taxon>Sechaudvirinae</taxon>
        <taxon>Igirivirus</taxon>
        <taxon>Igirivirus STIP37</taxon>
    </lineage>
</organism>
<dbReference type="GO" id="GO:0039693">
    <property type="term" value="P:viral DNA genome replication"/>
    <property type="evidence" value="ECO:0007669"/>
    <property type="project" value="UniProtKB-KW"/>
</dbReference>
<dbReference type="PROSITE" id="PS00447">
    <property type="entry name" value="DNA_POLYMERASE_A"/>
    <property type="match status" value="1"/>
</dbReference>
<evidence type="ECO:0000313" key="8">
    <source>
        <dbReference type="EMBL" id="AXF42115.1"/>
    </source>
</evidence>
<dbReference type="Gene3D" id="3.30.70.370">
    <property type="match status" value="1"/>
</dbReference>
<protein>
    <recommendedName>
        <fullName evidence="1">DNA-directed DNA polymerase</fullName>
        <ecNumber evidence="1">2.7.7.7</ecNumber>
    </recommendedName>
</protein>
<reference evidence="8" key="1">
    <citation type="submission" date="2018-06" db="EMBL/GenBank/DDBJ databases">
        <authorList>
            <person name="Zhirakovskaya E."/>
        </authorList>
    </citation>
    <scope>NUCLEOTIDE SEQUENCE [LARGE SCALE GENOMIC DNA]</scope>
</reference>
<evidence type="ECO:0000256" key="2">
    <source>
        <dbReference type="ARBA" id="ARBA00022679"/>
    </source>
</evidence>
<evidence type="ECO:0000256" key="3">
    <source>
        <dbReference type="ARBA" id="ARBA00022695"/>
    </source>
</evidence>
<evidence type="ECO:0000259" key="7">
    <source>
        <dbReference type="SMART" id="SM00482"/>
    </source>
</evidence>
<gene>
    <name evidence="8" type="ORF">STIP37_17B</name>
</gene>
<dbReference type="SMR" id="A0A345AYD5"/>
<keyword evidence="4" id="KW-0239">DNA-directed DNA polymerase</keyword>
<dbReference type="Proteomes" id="UP000255828">
    <property type="component" value="Segment"/>
</dbReference>
<dbReference type="SUPFAM" id="SSF56672">
    <property type="entry name" value="DNA/RNA polymerases"/>
    <property type="match status" value="1"/>
</dbReference>
<keyword evidence="2 8" id="KW-0808">Transferase</keyword>
<dbReference type="InterPro" id="IPR002298">
    <property type="entry name" value="DNA_polymerase_A"/>
</dbReference>
<evidence type="ECO:0000256" key="6">
    <source>
        <dbReference type="ARBA" id="ARBA00049244"/>
    </source>
</evidence>
<evidence type="ECO:0000256" key="5">
    <source>
        <dbReference type="ARBA" id="ARBA00023109"/>
    </source>
</evidence>
<dbReference type="GO" id="GO:0003677">
    <property type="term" value="F:DNA binding"/>
    <property type="evidence" value="ECO:0007669"/>
    <property type="project" value="InterPro"/>
</dbReference>
<dbReference type="GO" id="GO:0006261">
    <property type="term" value="P:DNA-templated DNA replication"/>
    <property type="evidence" value="ECO:0007669"/>
    <property type="project" value="InterPro"/>
</dbReference>
<dbReference type="Gene3D" id="1.10.150.20">
    <property type="entry name" value="5' to 3' exonuclease, C-terminal subdomain"/>
    <property type="match status" value="1"/>
</dbReference>
<keyword evidence="5" id="KW-1194">Viral DNA replication</keyword>
<dbReference type="GO" id="GO:0006302">
    <property type="term" value="P:double-strand break repair"/>
    <property type="evidence" value="ECO:0007669"/>
    <property type="project" value="TreeGrafter"/>
</dbReference>
<dbReference type="PANTHER" id="PTHR10133:SF62">
    <property type="entry name" value="DNA POLYMERASE THETA"/>
    <property type="match status" value="1"/>
</dbReference>
<evidence type="ECO:0000313" key="9">
    <source>
        <dbReference type="Proteomes" id="UP000255828"/>
    </source>
</evidence>
<keyword evidence="3" id="KW-0548">Nucleotidyltransferase</keyword>
<sequence length="423" mass="47193">MRAFPPLPDWVALEHDVAQLLTKQELHGWHFDTKAAWELASSLRGELEQTCELLRNRHPYVKGSEFTPKRNNKTSGYVEGCTFTKLKELNPTSRDHISWILQTFHGWKPTQMSPTGKPIIDEVILKDIGTPIALDFLKCLDITKKLGMISEGTNAWLKLCTTADRIHHHCSVATNTHRCAHRKPNLAQCPSDHEFRELFTATPGQVMVGADLSGIELRMLAHYLARYDAGRYADILLNGDIHQVNADKIGISRREVKTVTYAFLYGAGDAKIGHSFDSSLNDRAAKSKGKEIRQAFVTAIDGLAELLEAIKKASEKGFVRSIDGRKIALDSPHKALNYLLQSGAGTIAKRWMLINQQTIESTKLCCAQLAFVHDELQFECHPDHAADLSASLVYSAAAAGEYYNLRIPIAAEAKQGRNWSEVH</sequence>
<evidence type="ECO:0000256" key="1">
    <source>
        <dbReference type="ARBA" id="ARBA00012417"/>
    </source>
</evidence>
<dbReference type="GO" id="GO:0003887">
    <property type="term" value="F:DNA-directed DNA polymerase activity"/>
    <property type="evidence" value="ECO:0007669"/>
    <property type="project" value="UniProtKB-KW"/>
</dbReference>
<dbReference type="InterPro" id="IPR043502">
    <property type="entry name" value="DNA/RNA_pol_sf"/>
</dbReference>
<proteinExistence type="predicted"/>
<dbReference type="PANTHER" id="PTHR10133">
    <property type="entry name" value="DNA POLYMERASE I"/>
    <property type="match status" value="1"/>
</dbReference>
<dbReference type="EC" id="2.7.7.7" evidence="1"/>
<dbReference type="EMBL" id="MH540083">
    <property type="protein sequence ID" value="AXF42115.1"/>
    <property type="molecule type" value="Genomic_DNA"/>
</dbReference>
<keyword evidence="9" id="KW-1185">Reference proteome</keyword>
<dbReference type="Pfam" id="PF00476">
    <property type="entry name" value="DNA_pol_A"/>
    <property type="match status" value="1"/>
</dbReference>
<evidence type="ECO:0000256" key="4">
    <source>
        <dbReference type="ARBA" id="ARBA00022932"/>
    </source>
</evidence>
<dbReference type="Gene3D" id="1.20.1060.10">
    <property type="entry name" value="Taq DNA Polymerase, Chain T, domain 4"/>
    <property type="match status" value="1"/>
</dbReference>
<dbReference type="PRINTS" id="PR00868">
    <property type="entry name" value="DNAPOLI"/>
</dbReference>
<dbReference type="InterPro" id="IPR001098">
    <property type="entry name" value="DNA-dir_DNA_pol_A_palm_dom"/>
</dbReference>
<dbReference type="SMART" id="SM00482">
    <property type="entry name" value="POLAc"/>
    <property type="match status" value="1"/>
</dbReference>
<accession>A0A345AYD5</accession>